<organism evidence="7">
    <name type="scientific">Brugia pahangi</name>
    <name type="common">Filarial nematode worm</name>
    <dbReference type="NCBI Taxonomy" id="6280"/>
    <lineage>
        <taxon>Eukaryota</taxon>
        <taxon>Metazoa</taxon>
        <taxon>Ecdysozoa</taxon>
        <taxon>Nematoda</taxon>
        <taxon>Chromadorea</taxon>
        <taxon>Rhabditida</taxon>
        <taxon>Spirurina</taxon>
        <taxon>Spiruromorpha</taxon>
        <taxon>Filarioidea</taxon>
        <taxon>Onchocercidae</taxon>
        <taxon>Brugia</taxon>
    </lineage>
</organism>
<dbReference type="SMART" id="SM00225">
    <property type="entry name" value="BTB"/>
    <property type="match status" value="1"/>
</dbReference>
<dbReference type="PROSITE" id="PS50097">
    <property type="entry name" value="BTB"/>
    <property type="match status" value="1"/>
</dbReference>
<dbReference type="InterPro" id="IPR011705">
    <property type="entry name" value="BACK"/>
</dbReference>
<dbReference type="SMART" id="SM00875">
    <property type="entry name" value="BACK"/>
    <property type="match status" value="1"/>
</dbReference>
<dbReference type="InterPro" id="IPR043380">
    <property type="entry name" value="Gcl-like"/>
</dbReference>
<dbReference type="PANTHER" id="PTHR23231:SF17">
    <property type="entry name" value="BTB DOMAIN-CONTAINING PROTEIN"/>
    <property type="match status" value="1"/>
</dbReference>
<evidence type="ECO:0000313" key="6">
    <source>
        <dbReference type="Proteomes" id="UP000278627"/>
    </source>
</evidence>
<evidence type="ECO:0000313" key="5">
    <source>
        <dbReference type="EMBL" id="VDN82383.1"/>
    </source>
</evidence>
<dbReference type="InterPro" id="IPR011333">
    <property type="entry name" value="SKP1/BTB/POZ_sf"/>
</dbReference>
<keyword evidence="6" id="KW-1185">Reference proteome</keyword>
<dbReference type="Pfam" id="PF07707">
    <property type="entry name" value="BACK"/>
    <property type="match status" value="1"/>
</dbReference>
<evidence type="ECO:0000256" key="2">
    <source>
        <dbReference type="SAM" id="MobiDB-lite"/>
    </source>
</evidence>
<name>A0A0N4SZH7_BRUPA</name>
<gene>
    <name evidence="5" type="ORF">BPAG_LOCUS1197</name>
</gene>
<dbReference type="Gene3D" id="1.25.40.420">
    <property type="match status" value="1"/>
</dbReference>
<dbReference type="SUPFAM" id="SSF54695">
    <property type="entry name" value="POZ domain"/>
    <property type="match status" value="1"/>
</dbReference>
<evidence type="ECO:0000256" key="3">
    <source>
        <dbReference type="SAM" id="Phobius"/>
    </source>
</evidence>
<reference evidence="5 6" key="2">
    <citation type="submission" date="2018-11" db="EMBL/GenBank/DDBJ databases">
        <authorList>
            <consortium name="Pathogen Informatics"/>
        </authorList>
    </citation>
    <scope>NUCLEOTIDE SEQUENCE [LARGE SCALE GENOMIC DNA]</scope>
</reference>
<dbReference type="GO" id="GO:0007281">
    <property type="term" value="P:germ cell development"/>
    <property type="evidence" value="ECO:0007669"/>
    <property type="project" value="InterPro"/>
</dbReference>
<feature type="domain" description="BTB" evidence="4">
    <location>
        <begin position="98"/>
        <end position="168"/>
    </location>
</feature>
<dbReference type="Proteomes" id="UP000278627">
    <property type="component" value="Unassembled WGS sequence"/>
</dbReference>
<dbReference type="EMBL" id="UZAD01000082">
    <property type="protein sequence ID" value="VDN82383.1"/>
    <property type="molecule type" value="Genomic_DNA"/>
</dbReference>
<dbReference type="AlphaFoldDB" id="A0A0N4SZH7"/>
<evidence type="ECO:0000313" key="7">
    <source>
        <dbReference type="WBParaSite" id="BPAG_0000119601-mRNA-1"/>
    </source>
</evidence>
<keyword evidence="3" id="KW-0812">Transmembrane</keyword>
<protein>
    <submittedName>
        <fullName evidence="7">BTB domain-containing protein</fullName>
    </submittedName>
</protein>
<dbReference type="WBParaSite" id="BPAG_0000119601-mRNA-1">
    <property type="protein sequence ID" value="BPAG_0000119601-mRNA-1"/>
    <property type="gene ID" value="BPAG_0000119601"/>
</dbReference>
<feature type="transmembrane region" description="Helical" evidence="3">
    <location>
        <begin position="6"/>
        <end position="29"/>
    </location>
</feature>
<accession>A0A0N4SZH7</accession>
<dbReference type="STRING" id="6280.A0A0N4SZH7"/>
<dbReference type="InterPro" id="IPR000210">
    <property type="entry name" value="BTB/POZ_dom"/>
</dbReference>
<keyword evidence="3" id="KW-1133">Transmembrane helix</keyword>
<keyword evidence="3" id="KW-0472">Membrane</keyword>
<proteinExistence type="predicted"/>
<dbReference type="Pfam" id="PF00651">
    <property type="entry name" value="BTB"/>
    <property type="match status" value="1"/>
</dbReference>
<evidence type="ECO:0000256" key="1">
    <source>
        <dbReference type="ARBA" id="ARBA00022473"/>
    </source>
</evidence>
<sequence>MEYGRVVFIIALCNTLVLLLNWESCFLGINRMGQLLGRSSGETEANDVEMVAESTRASPSRKRKTTGDNEMETKKKKISKLDTAKYIHKRLFVDGAKSDITICALGRTWNLHRLYLEQCKFFDSLFRGHWKDSNNAVVQIDVVDPNVTVEGFNMVLESLYHNEIELDLENVASLVASASMLSLDSVIERCAELCAESLTDERVLEFYALAEQYGLLDLFEKCFQYLKNNFWRLSNKPEILHTVSHVTMVKLMAASDLLVVEGELDLYETIKKWIFLQAVPDVVDNNKMRTEMEKYYSSLTDRDRDALCRAFADITCNIRVGHIVSSVKTINDLRKDPLVPNEIIDQVLADNWFLLLCNEEMKEQIEIRDEDFHLNAHRLGRVLDSVPKCWRWSGFNFGVDLLLNYNDGVITLKRNCLSQWTPYSTNLKFEILLHYRLIVGNKHGKFLYDSTVCSRSFRIDQTAIIARFLPTAEEFPIAVHFFYLVTLPSKPALKYWEPYLKKSDSWTNITDIFHLYRGTVMSWFNYVFRTCNVIKISLQKEDAELIFVLHLRNFRTERFVGLLVLKSINHLSNYFFNK</sequence>
<dbReference type="PANTHER" id="PTHR23231">
    <property type="entry name" value="GERM CELL-LESS PROTEIN"/>
    <property type="match status" value="1"/>
</dbReference>
<feature type="region of interest" description="Disordered" evidence="2">
    <location>
        <begin position="47"/>
        <end position="70"/>
    </location>
</feature>
<dbReference type="Gene3D" id="3.30.710.10">
    <property type="entry name" value="Potassium Channel Kv1.1, Chain A"/>
    <property type="match status" value="1"/>
</dbReference>
<evidence type="ECO:0000259" key="4">
    <source>
        <dbReference type="PROSITE" id="PS50097"/>
    </source>
</evidence>
<reference evidence="7" key="1">
    <citation type="submission" date="2017-02" db="UniProtKB">
        <authorList>
            <consortium name="WormBaseParasite"/>
        </authorList>
    </citation>
    <scope>IDENTIFICATION</scope>
</reference>
<keyword evidence="1" id="KW-0217">Developmental protein</keyword>